<comment type="caution">
    <text evidence="2">The sequence shown here is derived from an EMBL/GenBank/DDBJ whole genome shotgun (WGS) entry which is preliminary data.</text>
</comment>
<evidence type="ECO:0000313" key="2">
    <source>
        <dbReference type="EMBL" id="NDV00631.1"/>
    </source>
</evidence>
<evidence type="ECO:0008006" key="4">
    <source>
        <dbReference type="Google" id="ProtNLM"/>
    </source>
</evidence>
<reference evidence="2 3" key="1">
    <citation type="submission" date="2020-02" db="EMBL/GenBank/DDBJ databases">
        <title>Pseudoroseicyclus tamarix, sp. nov., isolated from offshore sediment of a Tamarix chinensis forest.</title>
        <authorList>
            <person name="Gai Y."/>
        </authorList>
    </citation>
    <scope>NUCLEOTIDE SEQUENCE [LARGE SCALE GENOMIC DNA]</scope>
    <source>
        <strain evidence="2 3">CLL3-39</strain>
    </source>
</reference>
<organism evidence="2 3">
    <name type="scientific">Pseudoroseicyclus tamaricis</name>
    <dbReference type="NCBI Taxonomy" id="2705421"/>
    <lineage>
        <taxon>Bacteria</taxon>
        <taxon>Pseudomonadati</taxon>
        <taxon>Pseudomonadota</taxon>
        <taxon>Alphaproteobacteria</taxon>
        <taxon>Rhodobacterales</taxon>
        <taxon>Paracoccaceae</taxon>
        <taxon>Pseudoroseicyclus</taxon>
    </lineage>
</organism>
<protein>
    <recommendedName>
        <fullName evidence="4">Imelysin</fullName>
    </recommendedName>
</protein>
<dbReference type="RefSeq" id="WP_163891310.1">
    <property type="nucleotide sequence ID" value="NZ_JAAFYS010000002.1"/>
</dbReference>
<dbReference type="EMBL" id="JAAGAB010000002">
    <property type="protein sequence ID" value="NDV00631.1"/>
    <property type="molecule type" value="Genomic_DNA"/>
</dbReference>
<dbReference type="Proteomes" id="UP000474757">
    <property type="component" value="Unassembled WGS sequence"/>
</dbReference>
<sequence length="427" mass="45106">MLRRFLLTAALALAPLGASAQGAALGALKFTLDSIETLDRLVYGDDSTRRQEELSAAIADLDTRLTEYLELAPGQTISQTLRAQLDGADIRAYQRRLIGLSFQIDLCRPDCPPELIAGLDTTLTEVTGEISAYPPAADTMALASLAATTSAALMLQAGDQQLRGPAAVRTLVRNWFASRTYADWVEDFARAEERLSRDFLLSPGTPLPEAATMADFRAALTAAHGYEIAMAAARDVLGNPSLTPLRPGATSVLQSGGSPFVLAGCVRFYGNAFAPRVEDMDGIAAILRAPEPVSGGEHKYLAVGYGVAAGYDGFVIRRRLISSGIQQSEAAMLSDARVVTPPIGTATGETFGPFALLYRTTAASCATSNARLPDAGNLIDRIGGDGDYAIPVSPRLTAFTNALNTTATEYFALNSALAALQGLQRVV</sequence>
<gene>
    <name evidence="2" type="ORF">GZA08_06575</name>
</gene>
<proteinExistence type="predicted"/>
<keyword evidence="3" id="KW-1185">Reference proteome</keyword>
<dbReference type="AlphaFoldDB" id="A0A6B2JH89"/>
<feature type="signal peptide" evidence="1">
    <location>
        <begin position="1"/>
        <end position="20"/>
    </location>
</feature>
<accession>A0A6B2JH89</accession>
<feature type="chain" id="PRO_5025640868" description="Imelysin" evidence="1">
    <location>
        <begin position="21"/>
        <end position="427"/>
    </location>
</feature>
<evidence type="ECO:0000313" key="3">
    <source>
        <dbReference type="Proteomes" id="UP000474757"/>
    </source>
</evidence>
<name>A0A6B2JH89_9RHOB</name>
<evidence type="ECO:0000256" key="1">
    <source>
        <dbReference type="SAM" id="SignalP"/>
    </source>
</evidence>
<keyword evidence="1" id="KW-0732">Signal</keyword>